<keyword evidence="1" id="KW-0723">Serine/threonine-protein kinase</keyword>
<evidence type="ECO:0000313" key="6">
    <source>
        <dbReference type="Proteomes" id="UP000217790"/>
    </source>
</evidence>
<evidence type="ECO:0000313" key="5">
    <source>
        <dbReference type="EMBL" id="PBK88316.1"/>
    </source>
</evidence>
<dbReference type="GO" id="GO:0004674">
    <property type="term" value="F:protein serine/threonine kinase activity"/>
    <property type="evidence" value="ECO:0007669"/>
    <property type="project" value="UniProtKB-KW"/>
</dbReference>
<proteinExistence type="predicted"/>
<dbReference type="AlphaFoldDB" id="A0A2H3DLI5"/>
<feature type="domain" description="Alpha-type protein kinase" evidence="4">
    <location>
        <begin position="53"/>
        <end position="206"/>
    </location>
</feature>
<reference evidence="6" key="1">
    <citation type="journal article" date="2017" name="Nat. Ecol. Evol.">
        <title>Genome expansion and lineage-specific genetic innovations in the forest pathogenic fungi Armillaria.</title>
        <authorList>
            <person name="Sipos G."/>
            <person name="Prasanna A.N."/>
            <person name="Walter M.C."/>
            <person name="O'Connor E."/>
            <person name="Balint B."/>
            <person name="Krizsan K."/>
            <person name="Kiss B."/>
            <person name="Hess J."/>
            <person name="Varga T."/>
            <person name="Slot J."/>
            <person name="Riley R."/>
            <person name="Boka B."/>
            <person name="Rigling D."/>
            <person name="Barry K."/>
            <person name="Lee J."/>
            <person name="Mihaltcheva S."/>
            <person name="LaButti K."/>
            <person name="Lipzen A."/>
            <person name="Waldron R."/>
            <person name="Moloney N.M."/>
            <person name="Sperisen C."/>
            <person name="Kredics L."/>
            <person name="Vagvoelgyi C."/>
            <person name="Patrignani A."/>
            <person name="Fitzpatrick D."/>
            <person name="Nagy I."/>
            <person name="Doyle S."/>
            <person name="Anderson J.B."/>
            <person name="Grigoriev I.V."/>
            <person name="Gueldener U."/>
            <person name="Muensterkoetter M."/>
            <person name="Nagy L.G."/>
        </authorList>
    </citation>
    <scope>NUCLEOTIDE SEQUENCE [LARGE SCALE GENOMIC DNA]</scope>
    <source>
        <strain evidence="6">Ar21-2</strain>
    </source>
</reference>
<evidence type="ECO:0000256" key="1">
    <source>
        <dbReference type="ARBA" id="ARBA00022527"/>
    </source>
</evidence>
<gene>
    <name evidence="5" type="ORF">ARMGADRAFT_1033999</name>
</gene>
<dbReference type="EMBL" id="KZ293673">
    <property type="protein sequence ID" value="PBK88316.1"/>
    <property type="molecule type" value="Genomic_DNA"/>
</dbReference>
<evidence type="ECO:0000259" key="4">
    <source>
        <dbReference type="Pfam" id="PF02816"/>
    </source>
</evidence>
<dbReference type="InterPro" id="IPR011009">
    <property type="entry name" value="Kinase-like_dom_sf"/>
</dbReference>
<name>A0A2H3DLI5_ARMGA</name>
<dbReference type="InParanoid" id="A0A2H3DLI5"/>
<organism evidence="5 6">
    <name type="scientific">Armillaria gallica</name>
    <name type="common">Bulbous honey fungus</name>
    <name type="synonym">Armillaria bulbosa</name>
    <dbReference type="NCBI Taxonomy" id="47427"/>
    <lineage>
        <taxon>Eukaryota</taxon>
        <taxon>Fungi</taxon>
        <taxon>Dikarya</taxon>
        <taxon>Basidiomycota</taxon>
        <taxon>Agaricomycotina</taxon>
        <taxon>Agaricomycetes</taxon>
        <taxon>Agaricomycetidae</taxon>
        <taxon>Agaricales</taxon>
        <taxon>Marasmiineae</taxon>
        <taxon>Physalacriaceae</taxon>
        <taxon>Armillaria</taxon>
    </lineage>
</organism>
<keyword evidence="6" id="KW-1185">Reference proteome</keyword>
<keyword evidence="3" id="KW-0418">Kinase</keyword>
<keyword evidence="2" id="KW-0808">Transferase</keyword>
<dbReference type="Proteomes" id="UP000217790">
    <property type="component" value="Unassembled WGS sequence"/>
</dbReference>
<accession>A0A2H3DLI5</accession>
<dbReference type="SUPFAM" id="SSF56112">
    <property type="entry name" value="Protein kinase-like (PK-like)"/>
    <property type="match status" value="1"/>
</dbReference>
<protein>
    <recommendedName>
        <fullName evidence="4">Alpha-type protein kinase domain-containing protein</fullName>
    </recommendedName>
</protein>
<evidence type="ECO:0000256" key="3">
    <source>
        <dbReference type="ARBA" id="ARBA00022777"/>
    </source>
</evidence>
<evidence type="ECO:0000256" key="2">
    <source>
        <dbReference type="ARBA" id="ARBA00022679"/>
    </source>
</evidence>
<dbReference type="STRING" id="47427.A0A2H3DLI5"/>
<dbReference type="InterPro" id="IPR004166">
    <property type="entry name" value="a-kinase_dom"/>
</dbReference>
<sequence>MPVQPDSDLPDQDLYILSSKEPQHKGQHLQKYDFSSVKSSWTIQARASQLTLGDGVKYAAKQLYTSGHHKLTPQYNNCQLKLEVLMQKLGAYMLQGFYTEVEKTDISLEEECFLAKEIIGSVSGPVSPSPAFGLSHLDYKHYKQDDPSFELIWLIEPLQAAQDQKWSTQLMFNSPNPSHKQMIMDAFAHWTYVAPDEMTVFMDLQYIVTALSLHDGLNN</sequence>
<dbReference type="GO" id="GO:0005524">
    <property type="term" value="F:ATP binding"/>
    <property type="evidence" value="ECO:0007669"/>
    <property type="project" value="InterPro"/>
</dbReference>
<dbReference type="Pfam" id="PF02816">
    <property type="entry name" value="Alpha_kinase"/>
    <property type="match status" value="1"/>
</dbReference>
<dbReference type="OrthoDB" id="2915404at2759"/>